<dbReference type="EMBL" id="CP022423">
    <property type="protein sequence ID" value="ASM76478.1"/>
    <property type="molecule type" value="Genomic_DNA"/>
</dbReference>
<evidence type="ECO:0000259" key="2">
    <source>
        <dbReference type="Pfam" id="PF00535"/>
    </source>
</evidence>
<evidence type="ECO:0000256" key="1">
    <source>
        <dbReference type="SAM" id="MobiDB-lite"/>
    </source>
</evidence>
<feature type="region of interest" description="Disordered" evidence="1">
    <location>
        <begin position="69"/>
        <end position="91"/>
    </location>
</feature>
<dbReference type="PANTHER" id="PTHR43179:SF7">
    <property type="entry name" value="RHAMNOSYLTRANSFERASE WBBL"/>
    <property type="match status" value="1"/>
</dbReference>
<reference evidence="3 4" key="1">
    <citation type="submission" date="2017-07" db="EMBL/GenBank/DDBJ databases">
        <title>Complete Genome Sequence of the cosmetic ferment Vitreoscilla filiformis (ATCC15551).</title>
        <authorList>
            <person name="Contreras S."/>
            <person name="Sagory-Zalkind P."/>
            <person name="Blanquart H."/>
            <person name="Iltis A."/>
            <person name="Morand S.C."/>
        </authorList>
    </citation>
    <scope>NUCLEOTIDE SEQUENCE [LARGE SCALE GENOMIC DNA]</scope>
    <source>
        <strain evidence="3 4">ATCC 15551</strain>
    </source>
</reference>
<dbReference type="PANTHER" id="PTHR43179">
    <property type="entry name" value="RHAMNOSYLTRANSFERASE WBBL"/>
    <property type="match status" value="1"/>
</dbReference>
<dbReference type="AlphaFoldDB" id="A0A221KBS8"/>
<name>A0A221KBS8_VITFI</name>
<dbReference type="SUPFAM" id="SSF53448">
    <property type="entry name" value="Nucleotide-diphospho-sugar transferases"/>
    <property type="match status" value="1"/>
</dbReference>
<proteinExistence type="predicted"/>
<evidence type="ECO:0000313" key="4">
    <source>
        <dbReference type="Proteomes" id="UP000199729"/>
    </source>
</evidence>
<dbReference type="Proteomes" id="UP000199729">
    <property type="component" value="Chromosome"/>
</dbReference>
<organism evidence="3 4">
    <name type="scientific">Vitreoscilla filiformis</name>
    <dbReference type="NCBI Taxonomy" id="63"/>
    <lineage>
        <taxon>Bacteria</taxon>
        <taxon>Pseudomonadati</taxon>
        <taxon>Pseudomonadota</taxon>
        <taxon>Betaproteobacteria</taxon>
        <taxon>Neisseriales</taxon>
        <taxon>Neisseriaceae</taxon>
        <taxon>Vitreoscilla</taxon>
    </lineage>
</organism>
<sequence>MPRTRLIDPREETPSPANRRLMGRRGTDTPGTYPAAHLLVEHCLPLHARLALVQGWLVDPARQIAALQATGEAPASDAPPIPLAPSPSTHTRLDVDAGMRTHYAQSGYVLAEGTAMGFCALVPLASDRTTVSLQALRVAGPPLSWELPVCDNPQALQTLLTPHMLQSWLLPALGDLLHDDELRTDLAPLLARVPPEVMTITPTPARLKIEHAVRIGSGLFISGWSFDAHGRPTPGGLLVQAQAAGAPLLMAATSRMSRPDVVASLSQERHLPDPNVGFIAWLPDTQDSPTATTWRFWHLDGQGGLAGCTAEVTPDTDPDVAARLLHLVPVTAPHMRQLYDLHLGPALEQLFTRQRRTSRPQVQTLQFGPVVADPPVSLIIPLYGRWDFIEYQLALFRQDPELRQHELIYFVDDPSIHDAIVDYWRSTWPLYEVPFTLAYAGENLGFAGANNAAISVARGREVLLLNSDIIPTTPGWLGRLREVLASQPDIGMVGPALLYSDESVQHAGMVFERYPHWGGLWTNLHPGKGWPAAWMLDGPTREVQALTGACVLMARELYQRVGGLDEGYIRGDFEDSDLCLKVRALGLKPYLVPDARLYHLERQSQGLRAQVTTRMLLTLFNCWRHSRRWDDAITRLTQELPA</sequence>
<accession>A0A221KBS8</accession>
<protein>
    <recommendedName>
        <fullName evidence="2">Glycosyltransferase 2-like domain-containing protein</fullName>
    </recommendedName>
</protein>
<gene>
    <name evidence="3" type="ORF">VITFI_CDS0699</name>
</gene>
<dbReference type="InterPro" id="IPR001173">
    <property type="entry name" value="Glyco_trans_2-like"/>
</dbReference>
<feature type="compositionally biased region" description="Basic and acidic residues" evidence="1">
    <location>
        <begin position="1"/>
        <end position="13"/>
    </location>
</feature>
<dbReference type="Pfam" id="PF00535">
    <property type="entry name" value="Glycos_transf_2"/>
    <property type="match status" value="1"/>
</dbReference>
<keyword evidence="4" id="KW-1185">Reference proteome</keyword>
<feature type="domain" description="Glycosyltransferase 2-like" evidence="2">
    <location>
        <begin position="377"/>
        <end position="503"/>
    </location>
</feature>
<evidence type="ECO:0000313" key="3">
    <source>
        <dbReference type="EMBL" id="ASM76478.1"/>
    </source>
</evidence>
<dbReference type="KEGG" id="vff:VITFI_CDS0699"/>
<dbReference type="InterPro" id="IPR029044">
    <property type="entry name" value="Nucleotide-diphossugar_trans"/>
</dbReference>
<feature type="region of interest" description="Disordered" evidence="1">
    <location>
        <begin position="1"/>
        <end position="29"/>
    </location>
</feature>
<dbReference type="Gene3D" id="3.90.550.10">
    <property type="entry name" value="Spore Coat Polysaccharide Biosynthesis Protein SpsA, Chain A"/>
    <property type="match status" value="1"/>
</dbReference>